<accession>A0A1I7N9X5</accession>
<sequence>MAFTTRVKETLNACLRKFNLKIDTLTAERIENERISCLSRKGIFDEPVYDLSPLLSEYDPYVLLDTLKYYQNRFSSFEDEGMNEVGYSFKNGYYTTPDAEVLYSMVRSNKPGLVIEIGSGNSTKIIRQAIVDEKISCKIISIDPHPRSDIDNLSDHIYRKRIEEVYLENHLIFDELKSNDILFIDSSHHIKVANDVVFLYNLIIPHLSPGVVIHMHDIYLPYEYPLYLVKKGWRFVEQYLLHALLTQNMNFRILWAGYYTYRTLGDFDRFFPSNKEHLPALSFWMRKIT</sequence>
<dbReference type="STRING" id="1393122.SAMN05660895_1057"/>
<dbReference type="InterPro" id="IPR029063">
    <property type="entry name" value="SAM-dependent_MTases_sf"/>
</dbReference>
<name>A0A1I7N9X5_9BACT</name>
<gene>
    <name evidence="1" type="ORF">SAMN05660895_1057</name>
</gene>
<organism evidence="1 2">
    <name type="scientific">Thermoflavifilum thermophilum</name>
    <dbReference type="NCBI Taxonomy" id="1393122"/>
    <lineage>
        <taxon>Bacteria</taxon>
        <taxon>Pseudomonadati</taxon>
        <taxon>Bacteroidota</taxon>
        <taxon>Chitinophagia</taxon>
        <taxon>Chitinophagales</taxon>
        <taxon>Chitinophagaceae</taxon>
        <taxon>Thermoflavifilum</taxon>
    </lineage>
</organism>
<dbReference type="GO" id="GO:0008168">
    <property type="term" value="F:methyltransferase activity"/>
    <property type="evidence" value="ECO:0007669"/>
    <property type="project" value="UniProtKB-KW"/>
</dbReference>
<evidence type="ECO:0000313" key="1">
    <source>
        <dbReference type="EMBL" id="SFV31383.1"/>
    </source>
</evidence>
<dbReference type="GO" id="GO:0032259">
    <property type="term" value="P:methylation"/>
    <property type="evidence" value="ECO:0007669"/>
    <property type="project" value="UniProtKB-KW"/>
</dbReference>
<dbReference type="OrthoDB" id="9795498at2"/>
<dbReference type="Gene3D" id="3.40.50.150">
    <property type="entry name" value="Vaccinia Virus protein VP39"/>
    <property type="match status" value="1"/>
</dbReference>
<protein>
    <submittedName>
        <fullName evidence="1">Methyltransferase domain-containing protein</fullName>
    </submittedName>
</protein>
<dbReference type="RefSeq" id="WP_092458662.1">
    <property type="nucleotide sequence ID" value="NZ_FPCJ01000001.1"/>
</dbReference>
<reference evidence="2" key="1">
    <citation type="submission" date="2016-10" db="EMBL/GenBank/DDBJ databases">
        <authorList>
            <person name="Varghese N."/>
            <person name="Submissions S."/>
        </authorList>
    </citation>
    <scope>NUCLEOTIDE SEQUENCE [LARGE SCALE GENOMIC DNA]</scope>
    <source>
        <strain evidence="2">DSM 14807</strain>
    </source>
</reference>
<keyword evidence="1" id="KW-0808">Transferase</keyword>
<dbReference type="Pfam" id="PF13578">
    <property type="entry name" value="Methyltransf_24"/>
    <property type="match status" value="1"/>
</dbReference>
<keyword evidence="2" id="KW-1185">Reference proteome</keyword>
<dbReference type="Proteomes" id="UP000199537">
    <property type="component" value="Unassembled WGS sequence"/>
</dbReference>
<evidence type="ECO:0000313" key="2">
    <source>
        <dbReference type="Proteomes" id="UP000199537"/>
    </source>
</evidence>
<dbReference type="EMBL" id="FPCJ01000001">
    <property type="protein sequence ID" value="SFV31383.1"/>
    <property type="molecule type" value="Genomic_DNA"/>
</dbReference>
<keyword evidence="1" id="KW-0489">Methyltransferase</keyword>
<proteinExistence type="predicted"/>
<dbReference type="SUPFAM" id="SSF53335">
    <property type="entry name" value="S-adenosyl-L-methionine-dependent methyltransferases"/>
    <property type="match status" value="1"/>
</dbReference>
<dbReference type="AlphaFoldDB" id="A0A1I7N9X5"/>